<keyword evidence="2" id="KW-1185">Reference proteome</keyword>
<organism evidence="1 2">
    <name type="scientific">Alienimonas chondri</name>
    <dbReference type="NCBI Taxonomy" id="2681879"/>
    <lineage>
        <taxon>Bacteria</taxon>
        <taxon>Pseudomonadati</taxon>
        <taxon>Planctomycetota</taxon>
        <taxon>Planctomycetia</taxon>
        <taxon>Planctomycetales</taxon>
        <taxon>Planctomycetaceae</taxon>
        <taxon>Alienimonas</taxon>
    </lineage>
</organism>
<gene>
    <name evidence="1" type="ORF">LzC2_23090</name>
</gene>
<dbReference type="SUPFAM" id="SSF53756">
    <property type="entry name" value="UDP-Glycosyltransferase/glycogen phosphorylase"/>
    <property type="match status" value="1"/>
</dbReference>
<evidence type="ECO:0008006" key="3">
    <source>
        <dbReference type="Google" id="ProtNLM"/>
    </source>
</evidence>
<evidence type="ECO:0000313" key="2">
    <source>
        <dbReference type="Proteomes" id="UP000609651"/>
    </source>
</evidence>
<comment type="caution">
    <text evidence="1">The sequence shown here is derived from an EMBL/GenBank/DDBJ whole genome shotgun (WGS) entry which is preliminary data.</text>
</comment>
<protein>
    <recommendedName>
        <fullName evidence="3">Glycosyltransferase</fullName>
    </recommendedName>
</protein>
<name>A0ABX1VG39_9PLAN</name>
<dbReference type="Proteomes" id="UP000609651">
    <property type="component" value="Unassembled WGS sequence"/>
</dbReference>
<proteinExistence type="predicted"/>
<accession>A0ABX1VG39</accession>
<dbReference type="EMBL" id="WTPX01000067">
    <property type="protein sequence ID" value="NNJ26228.1"/>
    <property type="molecule type" value="Genomic_DNA"/>
</dbReference>
<evidence type="ECO:0000313" key="1">
    <source>
        <dbReference type="EMBL" id="NNJ26228.1"/>
    </source>
</evidence>
<dbReference type="Gene3D" id="3.40.50.2000">
    <property type="entry name" value="Glycogen Phosphorylase B"/>
    <property type="match status" value="2"/>
</dbReference>
<sequence length="419" mass="44743">MSGGTLLITASPPGGANVGQILVADMLAIAGADISVLYLRTGPPPGGVSEFAIKDVRVPAEQALRPSPGRWGTVVAAADRLTRYEPAVAQAANEVRSHLRDLQPDRVWVIASTTAVIDVAAAALSGVEGELLVQVWDDPVHLMRQRRLDRLTQRRTLRRFHALLVRADRVATIGEAMAEAYRSYTAAPIIVIRHGVRGEVEARSTPADPDEFRIGFAGALYATDAWIALQNSLDELGWEVGGRSAALVTAGSRAVFRAGGPGQSRFLGWRSTAEVHELLSGCDLLYLPQPFDGVQEPLARLSFPTKLSAYAATGRPVFVHAPPYASLPRFCREQRFGMVCESTSPAVVAAALRRFAEEPGLLAELAAGTARIGSTVLSRDQFGADVQSFLLPTAIATQDTARNSFNVDCALLPTTTGVT</sequence>
<reference evidence="1 2" key="1">
    <citation type="journal article" date="2020" name="Syst. Appl. Microbiol.">
        <title>Alienimonas chondri sp. nov., a novel planctomycete isolated from the biofilm of the red alga Chondrus crispus.</title>
        <authorList>
            <person name="Vitorino I."/>
            <person name="Albuquerque L."/>
            <person name="Wiegand S."/>
            <person name="Kallscheuer N."/>
            <person name="da Costa M.S."/>
            <person name="Lobo-da-Cunha A."/>
            <person name="Jogler C."/>
            <person name="Lage O.M."/>
        </authorList>
    </citation>
    <scope>NUCLEOTIDE SEQUENCE [LARGE SCALE GENOMIC DNA]</scope>
    <source>
        <strain evidence="1 2">LzC2</strain>
    </source>
</reference>